<organism evidence="1">
    <name type="scientific">Pedobacter sp. KACC 23697</name>
    <dbReference type="NCBI Taxonomy" id="3149230"/>
    <lineage>
        <taxon>Bacteria</taxon>
        <taxon>Pseudomonadati</taxon>
        <taxon>Bacteroidota</taxon>
        <taxon>Sphingobacteriia</taxon>
        <taxon>Sphingobacteriales</taxon>
        <taxon>Sphingobacteriaceae</taxon>
        <taxon>Pedobacter</taxon>
    </lineage>
</organism>
<reference evidence="1" key="1">
    <citation type="submission" date="2024-05" db="EMBL/GenBank/DDBJ databases">
        <authorList>
            <person name="Kim S."/>
            <person name="Heo J."/>
            <person name="Choi H."/>
            <person name="Choi Y."/>
            <person name="Kwon S.-W."/>
            <person name="Kim Y."/>
        </authorList>
    </citation>
    <scope>NUCLEOTIDE SEQUENCE</scope>
    <source>
        <strain evidence="1">KACC 23697</strain>
    </source>
</reference>
<evidence type="ECO:0000313" key="1">
    <source>
        <dbReference type="EMBL" id="XBO49073.1"/>
    </source>
</evidence>
<gene>
    <name evidence="1" type="ORF">ABEG20_05590</name>
</gene>
<evidence type="ECO:0008006" key="2">
    <source>
        <dbReference type="Google" id="ProtNLM"/>
    </source>
</evidence>
<sequence length="157" mass="18171">MGHNINTLIGRLPINIDKVEKYGLAVAVESNYAIVFLDDDHLFHWSYILDLRYYADNEYLCFGNELVHFFAQEIGLKNYVIAYLSSGFYGVLYNNAIQIVEGGINLVLKELGVNSNGLQNEFDQLNLDKYRHSEVYYLRNEFKWEIPANVIVGHIEK</sequence>
<dbReference type="AlphaFoldDB" id="A0AAU7K976"/>
<accession>A0AAU7K976</accession>
<dbReference type="RefSeq" id="WP_406826405.1">
    <property type="nucleotide sequence ID" value="NZ_CP157485.1"/>
</dbReference>
<proteinExistence type="predicted"/>
<dbReference type="EMBL" id="CP157485">
    <property type="protein sequence ID" value="XBO49073.1"/>
    <property type="molecule type" value="Genomic_DNA"/>
</dbReference>
<protein>
    <recommendedName>
        <fullName evidence="2">Glycosyltransferase family 2 protein</fullName>
    </recommendedName>
</protein>
<name>A0AAU7K976_9SPHI</name>